<dbReference type="STRING" id="1817895.AUJ95_05225"/>
<proteinExistence type="predicted"/>
<evidence type="ECO:0000256" key="1">
    <source>
        <dbReference type="ARBA" id="ARBA00023122"/>
    </source>
</evidence>
<feature type="domain" description="CBS" evidence="3">
    <location>
        <begin position="102"/>
        <end position="157"/>
    </location>
</feature>
<keyword evidence="1 2" id="KW-0129">CBS domain</keyword>
<evidence type="ECO:0000256" key="2">
    <source>
        <dbReference type="PROSITE-ProRule" id="PRU00703"/>
    </source>
</evidence>
<dbReference type="Gene3D" id="3.10.580.10">
    <property type="entry name" value="CBS-domain"/>
    <property type="match status" value="2"/>
</dbReference>
<accession>A0A1J5DUC5</accession>
<comment type="caution">
    <text evidence="4">The sequence shown here is derived from an EMBL/GenBank/DDBJ whole genome shotgun (WGS) entry which is preliminary data.</text>
</comment>
<dbReference type="PANTHER" id="PTHR43080:SF29">
    <property type="entry name" value="OS02G0818000 PROTEIN"/>
    <property type="match status" value="1"/>
</dbReference>
<organism evidence="4 5">
    <name type="scientific">Candidatus Desantisbacteria bacterium CG2_30_40_21</name>
    <dbReference type="NCBI Taxonomy" id="1817895"/>
    <lineage>
        <taxon>Bacteria</taxon>
        <taxon>Candidatus Desantisiibacteriota</taxon>
    </lineage>
</organism>
<sequence length="157" mass="18044">MTRRIEFYAIMEKCKDFCKKKIREIMSRDVVTVKEDGQFLEFATDIEMYDYLSFPVIDKDNELVGIISQTDILKLILFHGSTRNRLLVEKCFLGIPSIRSIMSLHPITLSPDDTVDEAAYLMFEHKIQSIPVVENKRVVGIVGKIDVVGRILNMMGL</sequence>
<dbReference type="Proteomes" id="UP000183085">
    <property type="component" value="Unassembled WGS sequence"/>
</dbReference>
<dbReference type="AlphaFoldDB" id="A0A1J5DUC5"/>
<dbReference type="EMBL" id="MNYI01000140">
    <property type="protein sequence ID" value="OIP39685.1"/>
    <property type="molecule type" value="Genomic_DNA"/>
</dbReference>
<dbReference type="InterPro" id="IPR046342">
    <property type="entry name" value="CBS_dom_sf"/>
</dbReference>
<dbReference type="InterPro" id="IPR000644">
    <property type="entry name" value="CBS_dom"/>
</dbReference>
<gene>
    <name evidence="4" type="ORF">AUJ95_05225</name>
</gene>
<evidence type="ECO:0000259" key="3">
    <source>
        <dbReference type="PROSITE" id="PS51371"/>
    </source>
</evidence>
<evidence type="ECO:0000313" key="4">
    <source>
        <dbReference type="EMBL" id="OIP39685.1"/>
    </source>
</evidence>
<reference evidence="4 5" key="1">
    <citation type="journal article" date="2016" name="Environ. Microbiol.">
        <title>Genomic resolution of a cold subsurface aquifer community provides metabolic insights for novel microbes adapted to high CO concentrations.</title>
        <authorList>
            <person name="Probst A.J."/>
            <person name="Castelle C.J."/>
            <person name="Singh A."/>
            <person name="Brown C.T."/>
            <person name="Anantharaman K."/>
            <person name="Sharon I."/>
            <person name="Hug L.A."/>
            <person name="Burstein D."/>
            <person name="Emerson J.B."/>
            <person name="Thomas B.C."/>
            <person name="Banfield J.F."/>
        </authorList>
    </citation>
    <scope>NUCLEOTIDE SEQUENCE [LARGE SCALE GENOMIC DNA]</scope>
    <source>
        <strain evidence="4">CG2_30_40_21</strain>
    </source>
</reference>
<name>A0A1J5DUC5_9BACT</name>
<dbReference type="SUPFAM" id="SSF54631">
    <property type="entry name" value="CBS-domain pair"/>
    <property type="match status" value="1"/>
</dbReference>
<dbReference type="InterPro" id="IPR051257">
    <property type="entry name" value="Diverse_CBS-Domain"/>
</dbReference>
<feature type="domain" description="CBS" evidence="3">
    <location>
        <begin position="26"/>
        <end position="83"/>
    </location>
</feature>
<dbReference type="SMART" id="SM00116">
    <property type="entry name" value="CBS"/>
    <property type="match status" value="2"/>
</dbReference>
<dbReference type="Pfam" id="PF00571">
    <property type="entry name" value="CBS"/>
    <property type="match status" value="2"/>
</dbReference>
<evidence type="ECO:0000313" key="5">
    <source>
        <dbReference type="Proteomes" id="UP000183085"/>
    </source>
</evidence>
<dbReference type="PANTHER" id="PTHR43080">
    <property type="entry name" value="CBS DOMAIN-CONTAINING PROTEIN CBSX3, MITOCHONDRIAL"/>
    <property type="match status" value="1"/>
</dbReference>
<dbReference type="PROSITE" id="PS51371">
    <property type="entry name" value="CBS"/>
    <property type="match status" value="2"/>
</dbReference>
<protein>
    <recommendedName>
        <fullName evidence="3">CBS domain-containing protein</fullName>
    </recommendedName>
</protein>